<dbReference type="AlphaFoldDB" id="A0AA38VDW7"/>
<dbReference type="GO" id="GO:0006351">
    <property type="term" value="P:DNA-templated transcription"/>
    <property type="evidence" value="ECO:0007669"/>
    <property type="project" value="InterPro"/>
</dbReference>
<feature type="domain" description="DUF7082" evidence="5">
    <location>
        <begin position="21"/>
        <end position="174"/>
    </location>
</feature>
<gene>
    <name evidence="6" type="ORF">NKR23_g10913</name>
</gene>
<dbReference type="Proteomes" id="UP001174694">
    <property type="component" value="Unassembled WGS sequence"/>
</dbReference>
<accession>A0AA38VDW7</accession>
<dbReference type="InterPro" id="IPR007219">
    <property type="entry name" value="XnlR_reg_dom"/>
</dbReference>
<dbReference type="EMBL" id="JANBVO010000052">
    <property type="protein sequence ID" value="KAJ9133178.1"/>
    <property type="molecule type" value="Genomic_DNA"/>
</dbReference>
<dbReference type="InterPro" id="IPR050613">
    <property type="entry name" value="Sec_Metabolite_Reg"/>
</dbReference>
<dbReference type="GO" id="GO:0003677">
    <property type="term" value="F:DNA binding"/>
    <property type="evidence" value="ECO:0007669"/>
    <property type="project" value="InterPro"/>
</dbReference>
<sequence length="710" mass="78356">MSELVPWQGIGGAPRPVSSKAVQLSLAADLNDMAAGWTQQELDQQRRIVVFKRTQTADQLAVSFRAATVADQPLSGIVVSCIRWARRGAYFVTSTDTIHLLEKLLQKTFTGHEKQRIRSSFKPSTLQIVSRDDAKTQDFYKVIVNFKTPKPFRATKTTKLLRWEDLAPMLRKIVGLHSVSTSPSVSSTPITNTMKAARPQSKRRDAGGRNAASCLSAERAAEASMARKRSLFGVLSTHGHRARALPAAGLPSPQTMCAGAEDVSTDRLAIPTTGHNIFGVGRGYPFHEFSRQVVCLSDVIFALPSDKGHVDRILGYYFEHVDPVYAMIDKERFYNDFEDFWKEKAREGPAFLALVFAMLALGVQSAIGCAAEDWEDVATFHISVSNKALQMSSHGGTSSVRAVQAMVLITEFLINDGRIEAAWDFAGALVPQAYALELHRHPGTVTPAANIPDKQQRLRAWRAVYLQNTFLATVLSRPASATPGIVDDETDVWDTAWDPTDTAYGRGSYKVAKLARKAIGGPRYSTANRSELVQEFEGVYRTFPGMFWRPDVGHLETLAKHNPRAARQTWLLTNEYYHNLMLVYASASKYADALRTLVAAHNAINAFFMLHRLSGAGTRDRWASKYNAVVEAVHIGTVICEVRESGGELMAPLLSKSRADVEHMLEILKAEDVSDLAEWGRHKLTGLVQSWDCAPNTGWVTAPALGAAER</sequence>
<dbReference type="Pfam" id="PF04082">
    <property type="entry name" value="Fungal_trans"/>
    <property type="match status" value="1"/>
</dbReference>
<name>A0AA38VDW7_9PEZI</name>
<dbReference type="PANTHER" id="PTHR31001:SF81">
    <property type="entry name" value="ZN(II)2CYS6 TRANSCRIPTION FACTOR"/>
    <property type="match status" value="1"/>
</dbReference>
<evidence type="ECO:0000256" key="3">
    <source>
        <dbReference type="SAM" id="MobiDB-lite"/>
    </source>
</evidence>
<evidence type="ECO:0000256" key="1">
    <source>
        <dbReference type="ARBA" id="ARBA00004123"/>
    </source>
</evidence>
<keyword evidence="2" id="KW-0539">Nucleus</keyword>
<proteinExistence type="predicted"/>
<evidence type="ECO:0000313" key="6">
    <source>
        <dbReference type="EMBL" id="KAJ9133178.1"/>
    </source>
</evidence>
<dbReference type="CDD" id="cd12148">
    <property type="entry name" value="fungal_TF_MHR"/>
    <property type="match status" value="1"/>
</dbReference>
<reference evidence="6" key="1">
    <citation type="submission" date="2022-07" db="EMBL/GenBank/DDBJ databases">
        <title>Fungi with potential for degradation of polypropylene.</title>
        <authorList>
            <person name="Gostincar C."/>
        </authorList>
    </citation>
    <scope>NUCLEOTIDE SEQUENCE</scope>
    <source>
        <strain evidence="6">EXF-13308</strain>
    </source>
</reference>
<feature type="region of interest" description="Disordered" evidence="3">
    <location>
        <begin position="184"/>
        <end position="210"/>
    </location>
</feature>
<dbReference type="Pfam" id="PF23305">
    <property type="entry name" value="DUF7082"/>
    <property type="match status" value="1"/>
</dbReference>
<comment type="subcellular location">
    <subcellularLocation>
        <location evidence="1">Nucleus</location>
    </subcellularLocation>
</comment>
<keyword evidence="7" id="KW-1185">Reference proteome</keyword>
<dbReference type="GO" id="GO:0008270">
    <property type="term" value="F:zinc ion binding"/>
    <property type="evidence" value="ECO:0007669"/>
    <property type="project" value="InterPro"/>
</dbReference>
<evidence type="ECO:0000313" key="7">
    <source>
        <dbReference type="Proteomes" id="UP001174694"/>
    </source>
</evidence>
<comment type="caution">
    <text evidence="6">The sequence shown here is derived from an EMBL/GenBank/DDBJ whole genome shotgun (WGS) entry which is preliminary data.</text>
</comment>
<protein>
    <submittedName>
        <fullName evidence="6">Zn 2cys6 transcription factor</fullName>
    </submittedName>
</protein>
<dbReference type="InterPro" id="IPR055509">
    <property type="entry name" value="DUF7082"/>
</dbReference>
<evidence type="ECO:0000259" key="4">
    <source>
        <dbReference type="Pfam" id="PF04082"/>
    </source>
</evidence>
<feature type="domain" description="Xylanolytic transcriptional activator regulatory" evidence="4">
    <location>
        <begin position="314"/>
        <end position="491"/>
    </location>
</feature>
<evidence type="ECO:0000259" key="5">
    <source>
        <dbReference type="Pfam" id="PF23305"/>
    </source>
</evidence>
<organism evidence="6 7">
    <name type="scientific">Pleurostoma richardsiae</name>
    <dbReference type="NCBI Taxonomy" id="41990"/>
    <lineage>
        <taxon>Eukaryota</taxon>
        <taxon>Fungi</taxon>
        <taxon>Dikarya</taxon>
        <taxon>Ascomycota</taxon>
        <taxon>Pezizomycotina</taxon>
        <taxon>Sordariomycetes</taxon>
        <taxon>Sordariomycetidae</taxon>
        <taxon>Calosphaeriales</taxon>
        <taxon>Pleurostomataceae</taxon>
        <taxon>Pleurostoma</taxon>
    </lineage>
</organism>
<evidence type="ECO:0000256" key="2">
    <source>
        <dbReference type="ARBA" id="ARBA00023242"/>
    </source>
</evidence>
<dbReference type="PANTHER" id="PTHR31001">
    <property type="entry name" value="UNCHARACTERIZED TRANSCRIPTIONAL REGULATORY PROTEIN"/>
    <property type="match status" value="1"/>
</dbReference>
<dbReference type="GO" id="GO:0005634">
    <property type="term" value="C:nucleus"/>
    <property type="evidence" value="ECO:0007669"/>
    <property type="project" value="UniProtKB-SubCell"/>
</dbReference>